<gene>
    <name evidence="1" type="ORF">T4D_2213</name>
</gene>
<dbReference type="AlphaFoldDB" id="A0A0V1FSI0"/>
<comment type="caution">
    <text evidence="1">The sequence shown here is derived from an EMBL/GenBank/DDBJ whole genome shotgun (WGS) entry which is preliminary data.</text>
</comment>
<organism evidence="1 2">
    <name type="scientific">Trichinella pseudospiralis</name>
    <name type="common">Parasitic roundworm</name>
    <dbReference type="NCBI Taxonomy" id="6337"/>
    <lineage>
        <taxon>Eukaryota</taxon>
        <taxon>Metazoa</taxon>
        <taxon>Ecdysozoa</taxon>
        <taxon>Nematoda</taxon>
        <taxon>Enoplea</taxon>
        <taxon>Dorylaimia</taxon>
        <taxon>Trichinellida</taxon>
        <taxon>Trichinellidae</taxon>
        <taxon>Trichinella</taxon>
    </lineage>
</organism>
<dbReference type="Proteomes" id="UP000054995">
    <property type="component" value="Unassembled WGS sequence"/>
</dbReference>
<reference evidence="1 2" key="1">
    <citation type="submission" date="2015-01" db="EMBL/GenBank/DDBJ databases">
        <title>Evolution of Trichinella species and genotypes.</title>
        <authorList>
            <person name="Korhonen P.K."/>
            <person name="Edoardo P."/>
            <person name="Giuseppe L.R."/>
            <person name="Gasser R.B."/>
        </authorList>
    </citation>
    <scope>NUCLEOTIDE SEQUENCE [LARGE SCALE GENOMIC DNA]</scope>
    <source>
        <strain evidence="1">ISS470</strain>
    </source>
</reference>
<keyword evidence="2" id="KW-1185">Reference proteome</keyword>
<evidence type="ECO:0000313" key="1">
    <source>
        <dbReference type="EMBL" id="KRY89014.1"/>
    </source>
</evidence>
<dbReference type="EMBL" id="JYDT01000036">
    <property type="protein sequence ID" value="KRY89014.1"/>
    <property type="molecule type" value="Genomic_DNA"/>
</dbReference>
<sequence length="102" mass="12077">MTGKELKLDKPVLVDVRKKKQFIIGLSSDFSVYPNFLFHFNFYKYAEVKLFTERAFKCLVFSRCKTSRNNCRDWNMTSSSKMEILTFISSALRLIIFPLKIF</sequence>
<proteinExistence type="predicted"/>
<name>A0A0V1FSI0_TRIPS</name>
<accession>A0A0V1FSI0</accession>
<protein>
    <submittedName>
        <fullName evidence="1">Uncharacterized protein</fullName>
    </submittedName>
</protein>
<evidence type="ECO:0000313" key="2">
    <source>
        <dbReference type="Proteomes" id="UP000054995"/>
    </source>
</evidence>